<name>A0ABU1R0E6_9BACT</name>
<keyword evidence="1" id="KW-0732">Signal</keyword>
<organism evidence="2 3">
    <name type="scientific">Dyadobacter fermentans</name>
    <dbReference type="NCBI Taxonomy" id="94254"/>
    <lineage>
        <taxon>Bacteria</taxon>
        <taxon>Pseudomonadati</taxon>
        <taxon>Bacteroidota</taxon>
        <taxon>Cytophagia</taxon>
        <taxon>Cytophagales</taxon>
        <taxon>Spirosomataceae</taxon>
        <taxon>Dyadobacter</taxon>
    </lineage>
</organism>
<comment type="caution">
    <text evidence="2">The sequence shown here is derived from an EMBL/GenBank/DDBJ whole genome shotgun (WGS) entry which is preliminary data.</text>
</comment>
<feature type="chain" id="PRO_5046274157" description="Lipocalin-like domain-containing protein" evidence="1">
    <location>
        <begin position="20"/>
        <end position="154"/>
    </location>
</feature>
<evidence type="ECO:0000313" key="3">
    <source>
        <dbReference type="Proteomes" id="UP001264980"/>
    </source>
</evidence>
<evidence type="ECO:0000256" key="1">
    <source>
        <dbReference type="SAM" id="SignalP"/>
    </source>
</evidence>
<dbReference type="Proteomes" id="UP001264980">
    <property type="component" value="Unassembled WGS sequence"/>
</dbReference>
<dbReference type="EMBL" id="JAVDTI010000003">
    <property type="protein sequence ID" value="MDR6806364.1"/>
    <property type="molecule type" value="Genomic_DNA"/>
</dbReference>
<protein>
    <recommendedName>
        <fullName evidence="4">Lipocalin-like domain-containing protein</fullName>
    </recommendedName>
</protein>
<gene>
    <name evidence="2" type="ORF">J2W84_003412</name>
</gene>
<dbReference type="PROSITE" id="PS51257">
    <property type="entry name" value="PROKAR_LIPOPROTEIN"/>
    <property type="match status" value="1"/>
</dbReference>
<keyword evidence="3" id="KW-1185">Reference proteome</keyword>
<accession>A0ABU1R0E6</accession>
<reference evidence="2 3" key="1">
    <citation type="submission" date="2023-07" db="EMBL/GenBank/DDBJ databases">
        <title>Sorghum-associated microbial communities from plants grown in Nebraska, USA.</title>
        <authorList>
            <person name="Schachtman D."/>
        </authorList>
    </citation>
    <scope>NUCLEOTIDE SEQUENCE [LARGE SCALE GENOMIC DNA]</scope>
    <source>
        <strain evidence="2 3">BE57</strain>
    </source>
</reference>
<proteinExistence type="predicted"/>
<evidence type="ECO:0000313" key="2">
    <source>
        <dbReference type="EMBL" id="MDR6806364.1"/>
    </source>
</evidence>
<feature type="signal peptide" evidence="1">
    <location>
        <begin position="1"/>
        <end position="19"/>
    </location>
</feature>
<dbReference type="RefSeq" id="WP_309985103.1">
    <property type="nucleotide sequence ID" value="NZ_JAVDTI010000003.1"/>
</dbReference>
<evidence type="ECO:0008006" key="4">
    <source>
        <dbReference type="Google" id="ProtNLM"/>
    </source>
</evidence>
<sequence length="154" mass="17385">MTTVRSFLIVIVLLYAAFACQTREHQLTGVWRTDSISNFVNGFSFTNNAFDEHWSTFEYGEDGVMIERKKEKFRTYRYQLPTADSLVYTDSTGHRLSGFKIVKLSDEHLILKKAQKPYLPGKNQELYEVRFFTKIHAAPAAGAPAAGAPAEGAQ</sequence>